<sequence length="194" mass="22593">MKTVIRFDQDDLPFIQELEELVTVTMQEISSWDITVFRNVYDKITNFKTVNIEVKHNNFYLTKEFILKRPGTIQPKRNLSFAQVLGAKTRNDDDLNESIYSYIKERSPDVKKRYYLCVTFDEQGKLNAYSINSSAHVPLHSTSIGDKQLLIDSSTWHNRENFATETFQYSVSEPKSPFDFVFVNNILLRFGVGV</sequence>
<protein>
    <submittedName>
        <fullName evidence="1">Uncharacterized protein</fullName>
    </submittedName>
</protein>
<reference evidence="1" key="1">
    <citation type="submission" date="2024-05" db="EMBL/GenBank/DDBJ databases">
        <authorList>
            <person name="Badawy S."/>
            <person name="Skurnik M."/>
        </authorList>
    </citation>
    <scope>NUCLEOTIDE SEQUENCE</scope>
</reference>
<dbReference type="EMBL" id="PP777464">
    <property type="protein sequence ID" value="XBS49518.1"/>
    <property type="molecule type" value="Genomic_DNA"/>
</dbReference>
<organism evidence="1">
    <name type="scientific">Escherichia phage fEgEco12</name>
    <dbReference type="NCBI Taxonomy" id="3158837"/>
    <lineage>
        <taxon>Viruses</taxon>
        <taxon>Duplodnaviria</taxon>
        <taxon>Heunggongvirae</taxon>
        <taxon>Uroviricota</taxon>
        <taxon>Caudoviricetes</taxon>
    </lineage>
</organism>
<name>A0AAU7PH65_9CAUD</name>
<evidence type="ECO:0000313" key="1">
    <source>
        <dbReference type="EMBL" id="XBS49518.1"/>
    </source>
</evidence>
<proteinExistence type="predicted"/>
<accession>A0AAU7PH65</accession>